<dbReference type="Pfam" id="PF02834">
    <property type="entry name" value="LigT_PEase"/>
    <property type="match status" value="2"/>
</dbReference>
<feature type="short sequence motif" description="HXTX 1" evidence="2">
    <location>
        <begin position="51"/>
        <end position="54"/>
    </location>
</feature>
<dbReference type="PANTHER" id="PTHR35561:SF1">
    <property type="entry name" value="RNA 2',3'-CYCLIC PHOSPHODIESTERASE"/>
    <property type="match status" value="1"/>
</dbReference>
<proteinExistence type="inferred from homology"/>
<feature type="active site" description="Proton acceptor" evidence="2">
    <location>
        <position position="138"/>
    </location>
</feature>
<reference evidence="4 5" key="1">
    <citation type="journal article" date="2016" name="Genome Announc.">
        <title>Draft Genome Sequence of the Anaerobic Ammonium-Oxidizing Bacterium 'Candidatus Brocadia sp. 40'.</title>
        <authorList>
            <person name="Ali M."/>
            <person name="Haroon M.F."/>
            <person name="Narita Y."/>
            <person name="Zhang L."/>
            <person name="Rangel Shaw D."/>
            <person name="Okabe S."/>
            <person name="Saikaly P.E."/>
        </authorList>
    </citation>
    <scope>NUCLEOTIDE SEQUENCE [LARGE SCALE GENOMIC DNA]</scope>
    <source>
        <strain evidence="4 5">40</strain>
    </source>
</reference>
<dbReference type="SUPFAM" id="SSF55144">
    <property type="entry name" value="LigT-like"/>
    <property type="match status" value="1"/>
</dbReference>
<feature type="domain" description="Phosphoesterase HXTX" evidence="3">
    <location>
        <begin position="110"/>
        <end position="187"/>
    </location>
</feature>
<keyword evidence="1 2" id="KW-0378">Hydrolase</keyword>
<evidence type="ECO:0000256" key="1">
    <source>
        <dbReference type="ARBA" id="ARBA00022801"/>
    </source>
</evidence>
<dbReference type="Proteomes" id="UP000242219">
    <property type="component" value="Unassembled WGS sequence"/>
</dbReference>
<keyword evidence="5" id="KW-1185">Reference proteome</keyword>
<dbReference type="PANTHER" id="PTHR35561">
    <property type="entry name" value="RNA 2',3'-CYCLIC PHOSPHODIESTERASE"/>
    <property type="match status" value="1"/>
</dbReference>
<dbReference type="Gene3D" id="3.90.1140.10">
    <property type="entry name" value="Cyclic phosphodiesterase"/>
    <property type="match status" value="1"/>
</dbReference>
<dbReference type="GO" id="GO:0016874">
    <property type="term" value="F:ligase activity"/>
    <property type="evidence" value="ECO:0007669"/>
    <property type="project" value="UniProtKB-KW"/>
</dbReference>
<dbReference type="InterPro" id="IPR004175">
    <property type="entry name" value="RNA_CPDase"/>
</dbReference>
<comment type="function">
    <text evidence="2">Hydrolyzes RNA 2',3'-cyclic phosphodiester to an RNA 2'-phosphomonoester.</text>
</comment>
<organism evidence="4 5">
    <name type="scientific">Candidatus Brocadia sapporoensis</name>
    <dbReference type="NCBI Taxonomy" id="392547"/>
    <lineage>
        <taxon>Bacteria</taxon>
        <taxon>Pseudomonadati</taxon>
        <taxon>Planctomycetota</taxon>
        <taxon>Candidatus Brocadiia</taxon>
        <taxon>Candidatus Brocadiales</taxon>
        <taxon>Candidatus Brocadiaceae</taxon>
        <taxon>Candidatus Brocadia</taxon>
    </lineage>
</organism>
<evidence type="ECO:0000313" key="4">
    <source>
        <dbReference type="EMBL" id="OQD46818.1"/>
    </source>
</evidence>
<keyword evidence="4" id="KW-0436">Ligase</keyword>
<feature type="active site" description="Proton donor" evidence="2">
    <location>
        <position position="51"/>
    </location>
</feature>
<dbReference type="GO" id="GO:0004113">
    <property type="term" value="F:2',3'-cyclic-nucleotide 3'-phosphodiesterase activity"/>
    <property type="evidence" value="ECO:0007669"/>
    <property type="project" value="InterPro"/>
</dbReference>
<dbReference type="HAMAP" id="MF_01940">
    <property type="entry name" value="RNA_CPDase"/>
    <property type="match status" value="1"/>
</dbReference>
<dbReference type="GO" id="GO:0008664">
    <property type="term" value="F:RNA 2',3'-cyclic 3'-phosphodiesterase activity"/>
    <property type="evidence" value="ECO:0007669"/>
    <property type="project" value="UniProtKB-EC"/>
</dbReference>
<comment type="catalytic activity">
    <reaction evidence="2">
        <text>a 3'-end 2',3'-cyclophospho-ribonucleotide-RNA + H2O = a 3'-end 2'-phospho-ribonucleotide-RNA + H(+)</text>
        <dbReference type="Rhea" id="RHEA:11828"/>
        <dbReference type="Rhea" id="RHEA-COMP:10464"/>
        <dbReference type="Rhea" id="RHEA-COMP:17353"/>
        <dbReference type="ChEBI" id="CHEBI:15377"/>
        <dbReference type="ChEBI" id="CHEBI:15378"/>
        <dbReference type="ChEBI" id="CHEBI:83064"/>
        <dbReference type="ChEBI" id="CHEBI:173113"/>
        <dbReference type="EC" id="3.1.4.58"/>
    </reaction>
</comment>
<accession>A0A1V6M334</accession>
<feature type="domain" description="Phosphoesterase HXTX" evidence="3">
    <location>
        <begin position="18"/>
        <end position="101"/>
    </location>
</feature>
<dbReference type="NCBIfam" id="TIGR02258">
    <property type="entry name" value="2_5_ligase"/>
    <property type="match status" value="1"/>
</dbReference>
<sequence>MRYMLLAYLMNVRLFVAVEITEEIQKRLSAFQNALKKAGADVSWVAPENLHITLKFIGALDEEKIESVTAIIKEAMAHIKPFDLHYRGVGTFPTEKKPRVVFADVIDERGVLAQIHERLGNQFVALGVEHENRKFSAHLTVGRIKTLRNVRRLAEKLDSYHEFDFGSEHVTQVALMKSDLLPDGPVYTKLQSIELD</sequence>
<dbReference type="EMBL" id="MJUW02000019">
    <property type="protein sequence ID" value="OQD46818.1"/>
    <property type="molecule type" value="Genomic_DNA"/>
</dbReference>
<gene>
    <name evidence="4" type="ORF">BIY37_01335</name>
</gene>
<comment type="caution">
    <text evidence="4">The sequence shown here is derived from an EMBL/GenBank/DDBJ whole genome shotgun (WGS) entry which is preliminary data.</text>
</comment>
<evidence type="ECO:0000313" key="5">
    <source>
        <dbReference type="Proteomes" id="UP000242219"/>
    </source>
</evidence>
<protein>
    <recommendedName>
        <fullName evidence="2">RNA 2',3'-cyclic phosphodiesterase</fullName>
        <shortName evidence="2">RNA 2',3'-CPDase</shortName>
        <ecNumber evidence="2">3.1.4.58</ecNumber>
    </recommendedName>
</protein>
<dbReference type="EC" id="3.1.4.58" evidence="2"/>
<feature type="short sequence motif" description="HXTX 2" evidence="2">
    <location>
        <begin position="138"/>
        <end position="141"/>
    </location>
</feature>
<dbReference type="InterPro" id="IPR014051">
    <property type="entry name" value="Phosphoesterase_HXTX"/>
</dbReference>
<name>A0A1V6M334_9BACT</name>
<comment type="similarity">
    <text evidence="2">Belongs to the 2H phosphoesterase superfamily. ThpR family.</text>
</comment>
<evidence type="ECO:0000256" key="2">
    <source>
        <dbReference type="HAMAP-Rule" id="MF_01940"/>
    </source>
</evidence>
<dbReference type="AlphaFoldDB" id="A0A1V6M334"/>
<evidence type="ECO:0000259" key="3">
    <source>
        <dbReference type="Pfam" id="PF02834"/>
    </source>
</evidence>
<dbReference type="InterPro" id="IPR009097">
    <property type="entry name" value="Cyclic_Pdiesterase"/>
</dbReference>